<dbReference type="Proteomes" id="UP001597186">
    <property type="component" value="Unassembled WGS sequence"/>
</dbReference>
<feature type="binding site" evidence="14">
    <location>
        <begin position="199"/>
        <end position="200"/>
    </location>
    <ligand>
        <name>S-adenosyl-L-methionine</name>
        <dbReference type="ChEBI" id="CHEBI:59789"/>
    </ligand>
</feature>
<comment type="miscellaneous">
    <text evidence="14">Reaction proceeds by a ping-pong mechanism involving intermediate methylation of a conserved cysteine residue.</text>
</comment>
<comment type="catalytic activity">
    <reaction evidence="14">
        <text>adenosine(2503) in 23S rRNA + 2 reduced [2Fe-2S]-[ferredoxin] + 2 S-adenosyl-L-methionine = 2-methyladenosine(2503) in 23S rRNA + 5'-deoxyadenosine + L-methionine + 2 oxidized [2Fe-2S]-[ferredoxin] + S-adenosyl-L-homocysteine</text>
        <dbReference type="Rhea" id="RHEA:42916"/>
        <dbReference type="Rhea" id="RHEA-COMP:10000"/>
        <dbReference type="Rhea" id="RHEA-COMP:10001"/>
        <dbReference type="Rhea" id="RHEA-COMP:10152"/>
        <dbReference type="Rhea" id="RHEA-COMP:10282"/>
        <dbReference type="ChEBI" id="CHEBI:17319"/>
        <dbReference type="ChEBI" id="CHEBI:33737"/>
        <dbReference type="ChEBI" id="CHEBI:33738"/>
        <dbReference type="ChEBI" id="CHEBI:57844"/>
        <dbReference type="ChEBI" id="CHEBI:57856"/>
        <dbReference type="ChEBI" id="CHEBI:59789"/>
        <dbReference type="ChEBI" id="CHEBI:74411"/>
        <dbReference type="ChEBI" id="CHEBI:74497"/>
        <dbReference type="EC" id="2.1.1.192"/>
    </reaction>
</comment>
<comment type="catalytic activity">
    <reaction evidence="14">
        <text>adenosine(37) in tRNA + 2 reduced [2Fe-2S]-[ferredoxin] + 2 S-adenosyl-L-methionine = 2-methyladenosine(37) in tRNA + 5'-deoxyadenosine + L-methionine + 2 oxidized [2Fe-2S]-[ferredoxin] + S-adenosyl-L-homocysteine</text>
        <dbReference type="Rhea" id="RHEA:43332"/>
        <dbReference type="Rhea" id="RHEA-COMP:10000"/>
        <dbReference type="Rhea" id="RHEA-COMP:10001"/>
        <dbReference type="Rhea" id="RHEA-COMP:10162"/>
        <dbReference type="Rhea" id="RHEA-COMP:10485"/>
        <dbReference type="ChEBI" id="CHEBI:17319"/>
        <dbReference type="ChEBI" id="CHEBI:33737"/>
        <dbReference type="ChEBI" id="CHEBI:33738"/>
        <dbReference type="ChEBI" id="CHEBI:57844"/>
        <dbReference type="ChEBI" id="CHEBI:57856"/>
        <dbReference type="ChEBI" id="CHEBI:59789"/>
        <dbReference type="ChEBI" id="CHEBI:74411"/>
        <dbReference type="ChEBI" id="CHEBI:74497"/>
        <dbReference type="EC" id="2.1.1.192"/>
    </reaction>
</comment>
<dbReference type="Pfam" id="PF21016">
    <property type="entry name" value="RlmN_N"/>
    <property type="match status" value="1"/>
</dbReference>
<evidence type="ECO:0000256" key="12">
    <source>
        <dbReference type="ARBA" id="ARBA00023014"/>
    </source>
</evidence>
<dbReference type="InterPro" id="IPR027492">
    <property type="entry name" value="RNA_MTrfase_RlmN"/>
</dbReference>
<keyword evidence="11 14" id="KW-0408">Iron</keyword>
<evidence type="ECO:0000256" key="9">
    <source>
        <dbReference type="ARBA" id="ARBA00022694"/>
    </source>
</evidence>
<dbReference type="SUPFAM" id="SSF102114">
    <property type="entry name" value="Radical SAM enzymes"/>
    <property type="match status" value="1"/>
</dbReference>
<dbReference type="PIRSF" id="PIRSF006004">
    <property type="entry name" value="CHP00048"/>
    <property type="match status" value="1"/>
</dbReference>
<dbReference type="GO" id="GO:0032259">
    <property type="term" value="P:methylation"/>
    <property type="evidence" value="ECO:0007669"/>
    <property type="project" value="UniProtKB-KW"/>
</dbReference>
<dbReference type="InterPro" id="IPR048641">
    <property type="entry name" value="RlmN_N"/>
</dbReference>
<dbReference type="PROSITE" id="PS51918">
    <property type="entry name" value="RADICAL_SAM"/>
    <property type="match status" value="1"/>
</dbReference>
<feature type="binding site" evidence="14">
    <location>
        <position position="142"/>
    </location>
    <ligand>
        <name>[4Fe-4S] cluster</name>
        <dbReference type="ChEBI" id="CHEBI:49883"/>
        <note>4Fe-4S-S-AdoMet</note>
    </ligand>
</feature>
<dbReference type="InterPro" id="IPR040072">
    <property type="entry name" value="Methyltransferase_A"/>
</dbReference>
<protein>
    <recommendedName>
        <fullName evidence="14">Dual-specificity RNA methyltransferase RlmN</fullName>
        <ecNumber evidence="14">2.1.1.192</ecNumber>
    </recommendedName>
    <alternativeName>
        <fullName evidence="14">23S rRNA (adenine(2503)-C(2))-methyltransferase</fullName>
    </alternativeName>
    <alternativeName>
        <fullName evidence="14">23S rRNA m2A2503 methyltransferase</fullName>
    </alternativeName>
    <alternativeName>
        <fullName evidence="14">Ribosomal RNA large subunit methyltransferase N</fullName>
    </alternativeName>
    <alternativeName>
        <fullName evidence="14">tRNA (adenine(37)-C(2))-methyltransferase</fullName>
    </alternativeName>
    <alternativeName>
        <fullName evidence="14">tRNA m2A37 methyltransferase</fullName>
    </alternativeName>
</protein>
<dbReference type="GO" id="GO:0008168">
    <property type="term" value="F:methyltransferase activity"/>
    <property type="evidence" value="ECO:0007669"/>
    <property type="project" value="UniProtKB-KW"/>
</dbReference>
<dbReference type="SFLD" id="SFLDS00029">
    <property type="entry name" value="Radical_SAM"/>
    <property type="match status" value="1"/>
</dbReference>
<evidence type="ECO:0000256" key="5">
    <source>
        <dbReference type="ARBA" id="ARBA00022552"/>
    </source>
</evidence>
<feature type="domain" description="Radical SAM core" evidence="15">
    <location>
        <begin position="124"/>
        <end position="362"/>
    </location>
</feature>
<comment type="caution">
    <text evidence="16">The sequence shown here is derived from an EMBL/GenBank/DDBJ whole genome shotgun (WGS) entry which is preliminary data.</text>
</comment>
<proteinExistence type="inferred from homology"/>
<feature type="binding site" evidence="14">
    <location>
        <position position="231"/>
    </location>
    <ligand>
        <name>S-adenosyl-L-methionine</name>
        <dbReference type="ChEBI" id="CHEBI:59789"/>
    </ligand>
</feature>
<keyword evidence="17" id="KW-1185">Reference proteome</keyword>
<reference evidence="17" key="1">
    <citation type="journal article" date="2019" name="Int. J. Syst. Evol. Microbiol.">
        <title>The Global Catalogue of Microorganisms (GCM) 10K type strain sequencing project: providing services to taxonomists for standard genome sequencing and annotation.</title>
        <authorList>
            <consortium name="The Broad Institute Genomics Platform"/>
            <consortium name="The Broad Institute Genome Sequencing Center for Infectious Disease"/>
            <person name="Wu L."/>
            <person name="Ma J."/>
        </authorList>
    </citation>
    <scope>NUCLEOTIDE SEQUENCE [LARGE SCALE GENOMIC DNA]</scope>
    <source>
        <strain evidence="17">CGMCC 1.12477</strain>
    </source>
</reference>
<keyword evidence="6 14" id="KW-0489">Methyltransferase</keyword>
<keyword evidence="8 14" id="KW-0949">S-adenosyl-L-methionine</keyword>
<dbReference type="NCBIfam" id="TIGR00048">
    <property type="entry name" value="rRNA_mod_RlmN"/>
    <property type="match status" value="1"/>
</dbReference>
<dbReference type="Gene3D" id="3.20.20.70">
    <property type="entry name" value="Aldolase class I"/>
    <property type="match status" value="1"/>
</dbReference>
<keyword evidence="3 14" id="KW-0004">4Fe-4S</keyword>
<feature type="active site" description="Proton acceptor" evidence="14">
    <location>
        <position position="118"/>
    </location>
</feature>
<dbReference type="InterPro" id="IPR013785">
    <property type="entry name" value="Aldolase_TIM"/>
</dbReference>
<dbReference type="RefSeq" id="WP_379915722.1">
    <property type="nucleotide sequence ID" value="NZ_JBHUDD010000058.1"/>
</dbReference>
<evidence type="ECO:0000256" key="7">
    <source>
        <dbReference type="ARBA" id="ARBA00022679"/>
    </source>
</evidence>
<dbReference type="Gene3D" id="1.10.150.530">
    <property type="match status" value="1"/>
</dbReference>
<dbReference type="CDD" id="cd01335">
    <property type="entry name" value="Radical_SAM"/>
    <property type="match status" value="1"/>
</dbReference>
<feature type="binding site" evidence="14">
    <location>
        <begin position="253"/>
        <end position="255"/>
    </location>
    <ligand>
        <name>S-adenosyl-L-methionine</name>
        <dbReference type="ChEBI" id="CHEBI:59789"/>
    </ligand>
</feature>
<comment type="subcellular location">
    <subcellularLocation>
        <location evidence="1 14">Cytoplasm</location>
    </subcellularLocation>
</comment>
<evidence type="ECO:0000256" key="3">
    <source>
        <dbReference type="ARBA" id="ARBA00022485"/>
    </source>
</evidence>
<dbReference type="PANTHER" id="PTHR30544">
    <property type="entry name" value="23S RRNA METHYLTRANSFERASE"/>
    <property type="match status" value="1"/>
</dbReference>
<dbReference type="EMBL" id="JBHUDD010000058">
    <property type="protein sequence ID" value="MFD1510000.1"/>
    <property type="molecule type" value="Genomic_DNA"/>
</dbReference>
<keyword evidence="7 14" id="KW-0808">Transferase</keyword>
<dbReference type="InterPro" id="IPR058240">
    <property type="entry name" value="rSAM_sf"/>
</dbReference>
<feature type="active site" description="S-methylcysteine intermediate" evidence="14">
    <location>
        <position position="373"/>
    </location>
</feature>
<dbReference type="Pfam" id="PF04055">
    <property type="entry name" value="Radical_SAM"/>
    <property type="match status" value="1"/>
</dbReference>
<comment type="function">
    <text evidence="14">Specifically methylates position 2 of adenine 2503 in 23S rRNA and position 2 of adenine 37 in tRNAs. m2A2503 modification seems to play a crucial role in the proofreading step occurring at the peptidyl transferase center and thus would serve to optimize ribosomal fidelity.</text>
</comment>
<feature type="binding site" evidence="14">
    <location>
        <position position="138"/>
    </location>
    <ligand>
        <name>[4Fe-4S] cluster</name>
        <dbReference type="ChEBI" id="CHEBI:49883"/>
        <note>4Fe-4S-S-AdoMet</note>
    </ligand>
</feature>
<evidence type="ECO:0000256" key="1">
    <source>
        <dbReference type="ARBA" id="ARBA00004496"/>
    </source>
</evidence>
<dbReference type="InterPro" id="IPR007197">
    <property type="entry name" value="rSAM"/>
</dbReference>
<evidence type="ECO:0000259" key="15">
    <source>
        <dbReference type="PROSITE" id="PS51918"/>
    </source>
</evidence>
<comment type="caution">
    <text evidence="14">Lacks conserved residue(s) required for the propagation of feature annotation.</text>
</comment>
<accession>A0ABW4EFC0</accession>
<keyword evidence="9 14" id="KW-0819">tRNA processing</keyword>
<evidence type="ECO:0000313" key="17">
    <source>
        <dbReference type="Proteomes" id="UP001597186"/>
    </source>
</evidence>
<evidence type="ECO:0000256" key="11">
    <source>
        <dbReference type="ARBA" id="ARBA00023004"/>
    </source>
</evidence>
<keyword evidence="5 14" id="KW-0698">rRNA processing</keyword>
<comment type="cofactor">
    <cofactor evidence="14">
        <name>[4Fe-4S] cluster</name>
        <dbReference type="ChEBI" id="CHEBI:49883"/>
    </cofactor>
    <text evidence="14">Binds 1 [4Fe-4S] cluster. The cluster is coordinated with 3 cysteines and an exchangeable S-adenosyl-L-methionine.</text>
</comment>
<comment type="similarity">
    <text evidence="2 14">Belongs to the radical SAM superfamily. RlmN family.</text>
</comment>
<evidence type="ECO:0000256" key="14">
    <source>
        <dbReference type="HAMAP-Rule" id="MF_01849"/>
    </source>
</evidence>
<evidence type="ECO:0000256" key="2">
    <source>
        <dbReference type="ARBA" id="ARBA00007544"/>
    </source>
</evidence>
<dbReference type="SFLD" id="SFLDF00275">
    <property type="entry name" value="adenosine_C2_methyltransferase"/>
    <property type="match status" value="1"/>
</dbReference>
<evidence type="ECO:0000256" key="6">
    <source>
        <dbReference type="ARBA" id="ARBA00022603"/>
    </source>
</evidence>
<feature type="binding site" evidence="14">
    <location>
        <position position="145"/>
    </location>
    <ligand>
        <name>[4Fe-4S] cluster</name>
        <dbReference type="ChEBI" id="CHEBI:49883"/>
        <note>4Fe-4S-S-AdoMet</note>
    </ligand>
</feature>
<evidence type="ECO:0000313" key="16">
    <source>
        <dbReference type="EMBL" id="MFD1510000.1"/>
    </source>
</evidence>
<sequence length="398" mass="44283">MTEITPTAPVTQDVLTIPRKMAERPVNLVGLTRDQMRAALIEIGTPEKQAKMRVNQLWQWLYHWGVRDFDAMTNLSKEYRAKLAENFTIALPEVVSRHVSADGTRKYLIRIAGGHEVEVVYIPEEDRGTLCISSQVGCTLTCSFCHTGTQKLVRNLTAGEIVGQIMLARDDLGQWPEPGQGTGDNGPRLLSNIVLMGMGEPLYNFENVRDAMKIAMDGEGIALSRRRITLSTSGVVPEIARTAQEIGCMLAVSFHATTDDVRDRLVPINKRWNISTLLDALRAYPKASNSERITFEYVMLKDVNDSDADARRLVKLIQGIPAKINLIPFNEWPGAPYQRSDWARIEKFADILYKAGYASPIRTPRGEDIMAACGQLKSATERARKSRAQIAAETGAQP</sequence>
<organism evidence="16 17">
    <name type="scientific">Lacimonas salitolerans</name>
    <dbReference type="NCBI Taxonomy" id="1323750"/>
    <lineage>
        <taxon>Bacteria</taxon>
        <taxon>Pseudomonadati</taxon>
        <taxon>Pseudomonadota</taxon>
        <taxon>Alphaproteobacteria</taxon>
        <taxon>Rhodobacterales</taxon>
        <taxon>Paracoccaceae</taxon>
        <taxon>Lacimonas</taxon>
    </lineage>
</organism>
<feature type="binding site" evidence="14">
    <location>
        <position position="330"/>
    </location>
    <ligand>
        <name>S-adenosyl-L-methionine</name>
        <dbReference type="ChEBI" id="CHEBI:59789"/>
    </ligand>
</feature>
<evidence type="ECO:0000256" key="10">
    <source>
        <dbReference type="ARBA" id="ARBA00022723"/>
    </source>
</evidence>
<evidence type="ECO:0000256" key="13">
    <source>
        <dbReference type="ARBA" id="ARBA00023157"/>
    </source>
</evidence>
<keyword evidence="12 14" id="KW-0411">Iron-sulfur</keyword>
<evidence type="ECO:0000256" key="8">
    <source>
        <dbReference type="ARBA" id="ARBA00022691"/>
    </source>
</evidence>
<dbReference type="InterPro" id="IPR004383">
    <property type="entry name" value="rRNA_lsu_MTrfase_RlmN/Cfr"/>
</dbReference>
<evidence type="ECO:0000256" key="4">
    <source>
        <dbReference type="ARBA" id="ARBA00022490"/>
    </source>
</evidence>
<name>A0ABW4EFC0_9RHOB</name>
<keyword evidence="4 14" id="KW-0963">Cytoplasm</keyword>
<dbReference type="HAMAP" id="MF_01849">
    <property type="entry name" value="RNA_methyltr_RlmN"/>
    <property type="match status" value="1"/>
</dbReference>
<dbReference type="SFLD" id="SFLDG01062">
    <property type="entry name" value="methyltransferase_(Class_A)"/>
    <property type="match status" value="1"/>
</dbReference>
<keyword evidence="10 14" id="KW-0479">Metal-binding</keyword>
<keyword evidence="13 14" id="KW-1015">Disulfide bond</keyword>
<dbReference type="PANTHER" id="PTHR30544:SF5">
    <property type="entry name" value="RADICAL SAM CORE DOMAIN-CONTAINING PROTEIN"/>
    <property type="match status" value="1"/>
</dbReference>
<dbReference type="EC" id="2.1.1.192" evidence="14"/>
<gene>
    <name evidence="14 16" type="primary">rlmN</name>
    <name evidence="16" type="ORF">ACFTOW_11365</name>
</gene>